<protein>
    <recommendedName>
        <fullName evidence="3">Outer membrane protein beta-barrel domain-containing protein</fullName>
    </recommendedName>
</protein>
<name>A0A844AWG4_9RHOB</name>
<evidence type="ECO:0008006" key="3">
    <source>
        <dbReference type="Google" id="ProtNLM"/>
    </source>
</evidence>
<comment type="caution">
    <text evidence="1">The sequence shown here is derived from an EMBL/GenBank/DDBJ whole genome shotgun (WGS) entry which is preliminary data.</text>
</comment>
<proteinExistence type="predicted"/>
<dbReference type="AlphaFoldDB" id="A0A844AWG4"/>
<dbReference type="Proteomes" id="UP000436694">
    <property type="component" value="Unassembled WGS sequence"/>
</dbReference>
<evidence type="ECO:0000313" key="1">
    <source>
        <dbReference type="EMBL" id="MQY41536.1"/>
    </source>
</evidence>
<sequence>MMGIGHLAKRRWVDACGFACVCAVLAGTPQAEESTNGFYLGAGWPGGGHLQRVNLASGQGADDPLQIQAQDMGTHLAQAHSDDRPSFSSGALQLRAGYDFGAVQGFVTLSGEAQQSALLREREVGVGLALPLNPNVQLLGEVQQSQADNSKDSSHVWSVTAAFRF</sequence>
<organism evidence="1 2">
    <name type="scientific">Tritonibacter aquimaris</name>
    <dbReference type="NCBI Taxonomy" id="2663379"/>
    <lineage>
        <taxon>Bacteria</taxon>
        <taxon>Pseudomonadati</taxon>
        <taxon>Pseudomonadota</taxon>
        <taxon>Alphaproteobacteria</taxon>
        <taxon>Rhodobacterales</taxon>
        <taxon>Paracoccaceae</taxon>
        <taxon>Tritonibacter</taxon>
    </lineage>
</organism>
<evidence type="ECO:0000313" key="2">
    <source>
        <dbReference type="Proteomes" id="UP000436694"/>
    </source>
</evidence>
<accession>A0A844AWG4</accession>
<dbReference type="EMBL" id="WIXK01000001">
    <property type="protein sequence ID" value="MQY41536.1"/>
    <property type="molecule type" value="Genomic_DNA"/>
</dbReference>
<gene>
    <name evidence="1" type="ORF">GG681_02700</name>
</gene>
<keyword evidence="2" id="KW-1185">Reference proteome</keyword>
<reference evidence="1 2" key="1">
    <citation type="submission" date="2019-10" db="EMBL/GenBank/DDBJ databases">
        <title>Epibacterium sp. nov., isolated from seawater.</title>
        <authorList>
            <person name="Zhang X."/>
            <person name="Li N."/>
        </authorList>
    </citation>
    <scope>NUCLEOTIDE SEQUENCE [LARGE SCALE GENOMIC DNA]</scope>
    <source>
        <strain evidence="1 2">SM1969</strain>
    </source>
</reference>
<dbReference type="RefSeq" id="WP_153544788.1">
    <property type="nucleotide sequence ID" value="NZ_WIXK01000001.1"/>
</dbReference>